<dbReference type="Gene3D" id="3.60.10.10">
    <property type="entry name" value="Endonuclease/exonuclease/phosphatase"/>
    <property type="match status" value="1"/>
</dbReference>
<dbReference type="InterPro" id="IPR036691">
    <property type="entry name" value="Endo/exonu/phosph_ase_sf"/>
</dbReference>
<reference evidence="2" key="1">
    <citation type="journal article" date="2014" name="Front. Microbiol.">
        <title>High frequency of phylogenetically diverse reductive dehalogenase-homologous genes in deep subseafloor sedimentary metagenomes.</title>
        <authorList>
            <person name="Kawai M."/>
            <person name="Futagami T."/>
            <person name="Toyoda A."/>
            <person name="Takaki Y."/>
            <person name="Nishi S."/>
            <person name="Hori S."/>
            <person name="Arai W."/>
            <person name="Tsubouchi T."/>
            <person name="Morono Y."/>
            <person name="Uchiyama I."/>
            <person name="Ito T."/>
            <person name="Fujiyama A."/>
            <person name="Inagaki F."/>
            <person name="Takami H."/>
        </authorList>
    </citation>
    <scope>NUCLEOTIDE SEQUENCE</scope>
    <source>
        <strain evidence="2">Expedition CK06-06</strain>
    </source>
</reference>
<sequence length="127" mass="14089">ITVGTTTYNIFIIHLGDYVNTSVSRAQIIQQENILSRIEGKSNVILMGDFNFIPNTEQYNITTAVLNDCWEVADNSILGTLPTSWIPRLPAERIDHMFVSPGITVSSCRYFGGTASDHPAVMVEIQL</sequence>
<evidence type="ECO:0000259" key="1">
    <source>
        <dbReference type="Pfam" id="PF03372"/>
    </source>
</evidence>
<dbReference type="EMBL" id="BART01024775">
    <property type="protein sequence ID" value="GAG92761.1"/>
    <property type="molecule type" value="Genomic_DNA"/>
</dbReference>
<dbReference type="SUPFAM" id="SSF56219">
    <property type="entry name" value="DNase I-like"/>
    <property type="match status" value="1"/>
</dbReference>
<protein>
    <recommendedName>
        <fullName evidence="1">Endonuclease/exonuclease/phosphatase domain-containing protein</fullName>
    </recommendedName>
</protein>
<accession>X1D8J4</accession>
<dbReference type="GO" id="GO:0003824">
    <property type="term" value="F:catalytic activity"/>
    <property type="evidence" value="ECO:0007669"/>
    <property type="project" value="InterPro"/>
</dbReference>
<feature type="non-terminal residue" evidence="2">
    <location>
        <position position="1"/>
    </location>
</feature>
<feature type="domain" description="Endonuclease/exonuclease/phosphatase" evidence="1">
    <location>
        <begin position="16"/>
        <end position="118"/>
    </location>
</feature>
<dbReference type="AlphaFoldDB" id="X1D8J4"/>
<gene>
    <name evidence="2" type="ORF">S01H4_44641</name>
</gene>
<organism evidence="2">
    <name type="scientific">marine sediment metagenome</name>
    <dbReference type="NCBI Taxonomy" id="412755"/>
    <lineage>
        <taxon>unclassified sequences</taxon>
        <taxon>metagenomes</taxon>
        <taxon>ecological metagenomes</taxon>
    </lineage>
</organism>
<name>X1D8J4_9ZZZZ</name>
<comment type="caution">
    <text evidence="2">The sequence shown here is derived from an EMBL/GenBank/DDBJ whole genome shotgun (WGS) entry which is preliminary data.</text>
</comment>
<dbReference type="InterPro" id="IPR005135">
    <property type="entry name" value="Endo/exonuclease/phosphatase"/>
</dbReference>
<evidence type="ECO:0000313" key="2">
    <source>
        <dbReference type="EMBL" id="GAG92761.1"/>
    </source>
</evidence>
<dbReference type="Pfam" id="PF03372">
    <property type="entry name" value="Exo_endo_phos"/>
    <property type="match status" value="1"/>
</dbReference>
<proteinExistence type="predicted"/>